<sequence length="80" mass="8953">MVVTPLQREIMIRLANPKLNVSVQHGNFSSESKHRVDEAIRQLHLDGYIVASQSKAEGGHWHATDLTPKGKIYLEEMGGM</sequence>
<evidence type="ECO:0000313" key="1">
    <source>
        <dbReference type="EMBL" id="OLY69678.1"/>
    </source>
</evidence>
<accession>A0AA44LG77</accession>
<proteinExistence type="predicted"/>
<name>A0AA44LG77_CITBR</name>
<evidence type="ECO:0000313" key="2">
    <source>
        <dbReference type="Proteomes" id="UP000185597"/>
    </source>
</evidence>
<comment type="caution">
    <text evidence="1">The sequence shown here is derived from an EMBL/GenBank/DDBJ whole genome shotgun (WGS) entry which is preliminary data.</text>
</comment>
<gene>
    <name evidence="1" type="ORF">BWD41_10365</name>
</gene>
<reference evidence="1 2" key="1">
    <citation type="submission" date="2017-01" db="EMBL/GenBank/DDBJ databases">
        <title>First report of the plasmid-mediated mcr-1 gene in Citrobacter freudii.</title>
        <authorList>
            <person name="Liu J."/>
            <person name="Yang Y."/>
            <person name="Li Y."/>
            <person name="Liu D."/>
            <person name="Tuo H."/>
            <person name="Davis M."/>
            <person name="Zhang A."/>
        </authorList>
    </citation>
    <scope>NUCLEOTIDE SEQUENCE [LARGE SCALE GENOMIC DNA]</scope>
    <source>
        <strain evidence="1 2">SCC4</strain>
    </source>
</reference>
<dbReference type="RefSeq" id="WP_075847786.1">
    <property type="nucleotide sequence ID" value="NZ_CP138570.1"/>
</dbReference>
<dbReference type="AlphaFoldDB" id="A0AA44LG77"/>
<dbReference type="Proteomes" id="UP000185597">
    <property type="component" value="Unassembled WGS sequence"/>
</dbReference>
<dbReference type="EMBL" id="MTCP01000003">
    <property type="protein sequence ID" value="OLY69678.1"/>
    <property type="molecule type" value="Genomic_DNA"/>
</dbReference>
<organism evidence="1 2">
    <name type="scientific">Citrobacter braakii</name>
    <dbReference type="NCBI Taxonomy" id="57706"/>
    <lineage>
        <taxon>Bacteria</taxon>
        <taxon>Pseudomonadati</taxon>
        <taxon>Pseudomonadota</taxon>
        <taxon>Gammaproteobacteria</taxon>
        <taxon>Enterobacterales</taxon>
        <taxon>Enterobacteriaceae</taxon>
        <taxon>Citrobacter</taxon>
        <taxon>Citrobacter freundii complex</taxon>
    </lineage>
</organism>
<protein>
    <submittedName>
        <fullName evidence="1">Uncharacterized protein</fullName>
    </submittedName>
</protein>